<evidence type="ECO:0000259" key="2">
    <source>
        <dbReference type="Pfam" id="PF12867"/>
    </source>
</evidence>
<keyword evidence="4" id="KW-1185">Reference proteome</keyword>
<dbReference type="Pfam" id="PF12867">
    <property type="entry name" value="DinB_2"/>
    <property type="match status" value="1"/>
</dbReference>
<dbReference type="SUPFAM" id="SSF109854">
    <property type="entry name" value="DinB/YfiT-like putative metalloenzymes"/>
    <property type="match status" value="1"/>
</dbReference>
<evidence type="ECO:0000313" key="3">
    <source>
        <dbReference type="EMBL" id="MFB9315061.1"/>
    </source>
</evidence>
<evidence type="ECO:0000313" key="4">
    <source>
        <dbReference type="Proteomes" id="UP001589750"/>
    </source>
</evidence>
<dbReference type="EMBL" id="JBHMDG010000028">
    <property type="protein sequence ID" value="MFB9315061.1"/>
    <property type="molecule type" value="Genomic_DNA"/>
</dbReference>
<protein>
    <submittedName>
        <fullName evidence="3">Class I SAM-dependent methyltransferase</fullName>
        <ecNumber evidence="3">2.1.1.222</ecNumber>
        <ecNumber evidence="3">2.1.1.64</ecNumber>
    </submittedName>
</protein>
<dbReference type="GO" id="GO:0061542">
    <property type="term" value="F:3-demethylubiquinol 3-O-methyltransferase activity"/>
    <property type="evidence" value="ECO:0007669"/>
    <property type="project" value="UniProtKB-EC"/>
</dbReference>
<sequence length="374" mass="40619">MIEPDTKDWTWVLDAPCPDCGFVAAHVDVGRLGDAIRSNAALWSVVLSGPGATDRPDPGTWSPTEYAAHVRDVHRVFAERVALMLAEDGPVFANWDQDATALEQRYDLADPAETGPALTQSAEDVATLYDGVRPDQRDRTGLRSNGSAFTIDTLARYHLHDVVHHTWDVRRQLAVAAYDRQAADYRTASAPLGDGVRAGIDELAARLAPGSLVLEIGSGGGRDALELETRGLRVRRTDVATGFVTLLREAGHDADVLDPLTDDLSPAPPDTAYDAVWANASLLHVARTDLPVVLARLALVTRPGGVLRAAVKEGDGEGWSTHGSIAVPRMFTYWRRPDLESVVTGSGWDVVRTDETSGRRDERWLSVLATRRLP</sequence>
<dbReference type="Gene3D" id="1.20.120.450">
    <property type="entry name" value="dinb family like domain"/>
    <property type="match status" value="1"/>
</dbReference>
<dbReference type="GO" id="GO:0032259">
    <property type="term" value="P:methylation"/>
    <property type="evidence" value="ECO:0007669"/>
    <property type="project" value="UniProtKB-KW"/>
</dbReference>
<dbReference type="EC" id="2.1.1.64" evidence="3"/>
<dbReference type="GO" id="GO:0102208">
    <property type="term" value="F:2-polyprenyl-6-hydroxyphenol methylase activity"/>
    <property type="evidence" value="ECO:0007669"/>
    <property type="project" value="UniProtKB-EC"/>
</dbReference>
<accession>A0ABV5KE99</accession>
<gene>
    <name evidence="3" type="ORF">ACFFRI_18560</name>
</gene>
<name>A0ABV5KE99_9ACTN</name>
<comment type="caution">
    <text evidence="3">The sequence shown here is derived from an EMBL/GenBank/DDBJ whole genome shotgun (WGS) entry which is preliminary data.</text>
</comment>
<dbReference type="PANTHER" id="PTHR43861">
    <property type="entry name" value="TRANS-ACONITATE 2-METHYLTRANSFERASE-RELATED"/>
    <property type="match status" value="1"/>
</dbReference>
<dbReference type="Pfam" id="PF08241">
    <property type="entry name" value="Methyltransf_11"/>
    <property type="match status" value="1"/>
</dbReference>
<keyword evidence="3" id="KW-0808">Transferase</keyword>
<dbReference type="InterPro" id="IPR029063">
    <property type="entry name" value="SAM-dependent_MTases_sf"/>
</dbReference>
<feature type="domain" description="Methyltransferase type 11" evidence="1">
    <location>
        <begin position="214"/>
        <end position="307"/>
    </location>
</feature>
<evidence type="ECO:0000259" key="1">
    <source>
        <dbReference type="Pfam" id="PF08241"/>
    </source>
</evidence>
<dbReference type="CDD" id="cd02440">
    <property type="entry name" value="AdoMet_MTases"/>
    <property type="match status" value="1"/>
</dbReference>
<organism evidence="3 4">
    <name type="scientific">Nocardioides plantarum</name>
    <dbReference type="NCBI Taxonomy" id="29299"/>
    <lineage>
        <taxon>Bacteria</taxon>
        <taxon>Bacillati</taxon>
        <taxon>Actinomycetota</taxon>
        <taxon>Actinomycetes</taxon>
        <taxon>Propionibacteriales</taxon>
        <taxon>Nocardioidaceae</taxon>
        <taxon>Nocardioides</taxon>
    </lineage>
</organism>
<dbReference type="RefSeq" id="WP_246083931.1">
    <property type="nucleotide sequence ID" value="NZ_JBHMDG010000028.1"/>
</dbReference>
<feature type="domain" description="DinB-like" evidence="2">
    <location>
        <begin position="53"/>
        <end position="166"/>
    </location>
</feature>
<dbReference type="InterPro" id="IPR013216">
    <property type="entry name" value="Methyltransf_11"/>
</dbReference>
<keyword evidence="3" id="KW-0489">Methyltransferase</keyword>
<dbReference type="EC" id="2.1.1.222" evidence="3"/>
<proteinExistence type="predicted"/>
<dbReference type="SUPFAM" id="SSF53335">
    <property type="entry name" value="S-adenosyl-L-methionine-dependent methyltransferases"/>
    <property type="match status" value="1"/>
</dbReference>
<dbReference type="Gene3D" id="3.40.50.150">
    <property type="entry name" value="Vaccinia Virus protein VP39"/>
    <property type="match status" value="1"/>
</dbReference>
<dbReference type="InterPro" id="IPR024775">
    <property type="entry name" value="DinB-like"/>
</dbReference>
<reference evidence="3 4" key="1">
    <citation type="submission" date="2024-09" db="EMBL/GenBank/DDBJ databases">
        <authorList>
            <person name="Sun Q."/>
            <person name="Mori K."/>
        </authorList>
    </citation>
    <scope>NUCLEOTIDE SEQUENCE [LARGE SCALE GENOMIC DNA]</scope>
    <source>
        <strain evidence="3 4">JCM 9626</strain>
    </source>
</reference>
<dbReference type="Proteomes" id="UP001589750">
    <property type="component" value="Unassembled WGS sequence"/>
</dbReference>
<dbReference type="InterPro" id="IPR034660">
    <property type="entry name" value="DinB/YfiT-like"/>
</dbReference>
<dbReference type="PANTHER" id="PTHR43861:SF1">
    <property type="entry name" value="TRANS-ACONITATE 2-METHYLTRANSFERASE"/>
    <property type="match status" value="1"/>
</dbReference>